<proteinExistence type="predicted"/>
<dbReference type="InParanoid" id="C8VC71"/>
<feature type="compositionally biased region" description="Acidic residues" evidence="1">
    <location>
        <begin position="48"/>
        <end position="59"/>
    </location>
</feature>
<feature type="region of interest" description="Disordered" evidence="1">
    <location>
        <begin position="1"/>
        <end position="80"/>
    </location>
</feature>
<accession>C8VC71</accession>
<evidence type="ECO:0000313" key="2">
    <source>
        <dbReference type="EMBL" id="CBF79235.1"/>
    </source>
</evidence>
<evidence type="ECO:0000256" key="1">
    <source>
        <dbReference type="SAM" id="MobiDB-lite"/>
    </source>
</evidence>
<reference evidence="3" key="2">
    <citation type="journal article" date="2009" name="Fungal Genet. Biol.">
        <title>The 2008 update of the Aspergillus nidulans genome annotation: a community effort.</title>
        <authorList>
            <person name="Wortman J.R."/>
            <person name="Gilsenan J.M."/>
            <person name="Joardar V."/>
            <person name="Deegan J."/>
            <person name="Clutterbuck J."/>
            <person name="Andersen M.R."/>
            <person name="Archer D."/>
            <person name="Bencina M."/>
            <person name="Braus G."/>
            <person name="Coutinho P."/>
            <person name="von Dohren H."/>
            <person name="Doonan J."/>
            <person name="Driessen A.J."/>
            <person name="Durek P."/>
            <person name="Espeso E."/>
            <person name="Fekete E."/>
            <person name="Flipphi M."/>
            <person name="Estrada C.G."/>
            <person name="Geysens S."/>
            <person name="Goldman G."/>
            <person name="de Groot P.W."/>
            <person name="Hansen K."/>
            <person name="Harris S.D."/>
            <person name="Heinekamp T."/>
            <person name="Helmstaedt K."/>
            <person name="Henrissat B."/>
            <person name="Hofmann G."/>
            <person name="Homan T."/>
            <person name="Horio T."/>
            <person name="Horiuchi H."/>
            <person name="James S."/>
            <person name="Jones M."/>
            <person name="Karaffa L."/>
            <person name="Karanyi Z."/>
            <person name="Kato M."/>
            <person name="Keller N."/>
            <person name="Kelly D.E."/>
            <person name="Kiel J.A."/>
            <person name="Kim J.M."/>
            <person name="van der Klei I.J."/>
            <person name="Klis F.M."/>
            <person name="Kovalchuk A."/>
            <person name="Krasevec N."/>
            <person name="Kubicek C.P."/>
            <person name="Liu B."/>
            <person name="Maccabe A."/>
            <person name="Meyer V."/>
            <person name="Mirabito P."/>
            <person name="Miskei M."/>
            <person name="Mos M."/>
            <person name="Mullins J."/>
            <person name="Nelson D.R."/>
            <person name="Nielsen J."/>
            <person name="Oakley B.R."/>
            <person name="Osmani S.A."/>
            <person name="Pakula T."/>
            <person name="Paszewski A."/>
            <person name="Paulsen I."/>
            <person name="Pilsyk S."/>
            <person name="Pocsi I."/>
            <person name="Punt P.J."/>
            <person name="Ram A.F."/>
            <person name="Ren Q."/>
            <person name="Robellet X."/>
            <person name="Robson G."/>
            <person name="Seiboth B."/>
            <person name="van Solingen P."/>
            <person name="Specht T."/>
            <person name="Sun J."/>
            <person name="Taheri-Talesh N."/>
            <person name="Takeshita N."/>
            <person name="Ussery D."/>
            <person name="vanKuyk P.A."/>
            <person name="Visser H."/>
            <person name="van de Vondervoort P.J."/>
            <person name="de Vries R.P."/>
            <person name="Walton J."/>
            <person name="Xiang X."/>
            <person name="Xiong Y."/>
            <person name="Zeng A.P."/>
            <person name="Brandt B.W."/>
            <person name="Cornell M.J."/>
            <person name="van den Hondel C.A."/>
            <person name="Visser J."/>
            <person name="Oliver S.G."/>
            <person name="Turner G."/>
        </authorList>
    </citation>
    <scope>GENOME REANNOTATION</scope>
    <source>
        <strain evidence="3">FGSC A4 / ATCC 38163 / CBS 112.46 / NRRL 194 / M139</strain>
    </source>
</reference>
<keyword evidence="3" id="KW-1185">Reference proteome</keyword>
<dbReference type="Proteomes" id="UP000000560">
    <property type="component" value="Chromosome IV"/>
</dbReference>
<dbReference type="RefSeq" id="XP_050467926.1">
    <property type="nucleotide sequence ID" value="XM_050611958.1"/>
</dbReference>
<dbReference type="AlphaFoldDB" id="C8VC71"/>
<dbReference type="eggNOG" id="ENOG502QTVK">
    <property type="taxonomic scope" value="Eukaryota"/>
</dbReference>
<gene>
    <name evidence="2" type="ORF">ANIA_07026</name>
</gene>
<dbReference type="KEGG" id="ani:ANIA_07026"/>
<organism evidence="2 3">
    <name type="scientific">Emericella nidulans (strain FGSC A4 / ATCC 38163 / CBS 112.46 / NRRL 194 / M139)</name>
    <name type="common">Aspergillus nidulans</name>
    <dbReference type="NCBI Taxonomy" id="227321"/>
    <lineage>
        <taxon>Eukaryota</taxon>
        <taxon>Fungi</taxon>
        <taxon>Dikarya</taxon>
        <taxon>Ascomycota</taxon>
        <taxon>Pezizomycotina</taxon>
        <taxon>Eurotiomycetes</taxon>
        <taxon>Eurotiomycetidae</taxon>
        <taxon>Eurotiales</taxon>
        <taxon>Aspergillaceae</taxon>
        <taxon>Aspergillus</taxon>
        <taxon>Aspergillus subgen. Nidulantes</taxon>
    </lineage>
</organism>
<evidence type="ECO:0000313" key="3">
    <source>
        <dbReference type="Proteomes" id="UP000000560"/>
    </source>
</evidence>
<dbReference type="STRING" id="227321.C8VC71"/>
<dbReference type="OMA" id="EPLAHIC"/>
<reference evidence="3" key="1">
    <citation type="journal article" date="2005" name="Nature">
        <title>Sequencing of Aspergillus nidulans and comparative analysis with A. fumigatus and A. oryzae.</title>
        <authorList>
            <person name="Galagan J.E."/>
            <person name="Calvo S.E."/>
            <person name="Cuomo C."/>
            <person name="Ma L.J."/>
            <person name="Wortman J.R."/>
            <person name="Batzoglou S."/>
            <person name="Lee S.I."/>
            <person name="Basturkmen M."/>
            <person name="Spevak C.C."/>
            <person name="Clutterbuck J."/>
            <person name="Kapitonov V."/>
            <person name="Jurka J."/>
            <person name="Scazzocchio C."/>
            <person name="Farman M."/>
            <person name="Butler J."/>
            <person name="Purcell S."/>
            <person name="Harris S."/>
            <person name="Braus G.H."/>
            <person name="Draht O."/>
            <person name="Busch S."/>
            <person name="D'Enfert C."/>
            <person name="Bouchier C."/>
            <person name="Goldman G.H."/>
            <person name="Bell-Pedersen D."/>
            <person name="Griffiths-Jones S."/>
            <person name="Doonan J.H."/>
            <person name="Yu J."/>
            <person name="Vienken K."/>
            <person name="Pain A."/>
            <person name="Freitag M."/>
            <person name="Selker E.U."/>
            <person name="Archer D.B."/>
            <person name="Penalva M.A."/>
            <person name="Oakley B.R."/>
            <person name="Momany M."/>
            <person name="Tanaka T."/>
            <person name="Kumagai T."/>
            <person name="Asai K."/>
            <person name="Machida M."/>
            <person name="Nierman W.C."/>
            <person name="Denning D.W."/>
            <person name="Caddick M."/>
            <person name="Hynes M."/>
            <person name="Paoletti M."/>
            <person name="Fischer R."/>
            <person name="Miller B."/>
            <person name="Dyer P."/>
            <person name="Sachs M.S."/>
            <person name="Osmani S.A."/>
            <person name="Birren B.W."/>
        </authorList>
    </citation>
    <scope>NUCLEOTIDE SEQUENCE [LARGE SCALE GENOMIC DNA]</scope>
    <source>
        <strain evidence="3">FGSC A4 / ATCC 38163 / CBS 112.46 / NRRL 194 / M139</strain>
    </source>
</reference>
<dbReference type="GeneID" id="2870100"/>
<name>C8VC71_EMENI</name>
<dbReference type="HOGENOM" id="CLU_033074_1_1_1"/>
<dbReference type="OrthoDB" id="5317787at2759"/>
<feature type="compositionally biased region" description="Low complexity" evidence="1">
    <location>
        <begin position="12"/>
        <end position="23"/>
    </location>
</feature>
<sequence length="383" mass="43813">MVSYRAWSCPERSAASSSSTNSDTSDRSKSTAPTIYSDRPMSKRHEEEMDLYDDDEDLDPRDSASTFDSSTSADEIDEPPLFEVPDRRRVIFRPDVIPSNSSSFAKLFPSCRRLLIRHDDQTDDGNMQLRVDTRVPHRGGYQQDVILFHLRMYDLFTRKFSFRRYCRESGREVCHSEKRAASSIFVAPMLQRSWSNMLASLRPGSSGHGHHKRRGSEQSGFSEDGVASGLVRPATLADSIMLEFSNYAHVELKRRGAGRTKRYEYEYWATKYQWRRKSRREDGLREVSFHLVDMRTSKKIAHIVPEILSPQEAIEEEAKGGWIPPSSMWINDVSTYKNMQDVADVIVATGLVVLVDDCIRSRWPHGTSTPRHQHLGTDQAQAV</sequence>
<dbReference type="VEuPathDB" id="FungiDB:AN7026"/>
<feature type="region of interest" description="Disordered" evidence="1">
    <location>
        <begin position="201"/>
        <end position="225"/>
    </location>
</feature>
<protein>
    <submittedName>
        <fullName evidence="2">Uncharacterized protein</fullName>
    </submittedName>
</protein>
<dbReference type="EMBL" id="BN001304">
    <property type="protein sequence ID" value="CBF79235.1"/>
    <property type="molecule type" value="Genomic_DNA"/>
</dbReference>
<feature type="compositionally biased region" description="Low complexity" evidence="1">
    <location>
        <begin position="63"/>
        <end position="73"/>
    </location>
</feature>